<dbReference type="Proteomes" id="UP000269019">
    <property type="component" value="Chromosome"/>
</dbReference>
<proteinExistence type="predicted"/>
<dbReference type="EMBL" id="CP033896">
    <property type="protein sequence ID" value="AZA12859.1"/>
    <property type="molecule type" value="Genomic_DNA"/>
</dbReference>
<accession>A0A3G6J4J4</accession>
<reference evidence="1 2" key="1">
    <citation type="submission" date="2018-11" db="EMBL/GenBank/DDBJ databases">
        <authorList>
            <person name="Kleinhagauer T."/>
            <person name="Glaeser S.P."/>
            <person name="Spergser J."/>
            <person name="Ruckert C."/>
            <person name="Kaempfer P."/>
            <person name="Busse H.-J."/>
        </authorList>
    </citation>
    <scope>NUCLEOTIDE SEQUENCE [LARGE SCALE GENOMIC DNA]</scope>
    <source>
        <strain evidence="1 2">200CH</strain>
    </source>
</reference>
<evidence type="ECO:0000313" key="2">
    <source>
        <dbReference type="Proteomes" id="UP000269019"/>
    </source>
</evidence>
<name>A0A3G6J4J4_9CORY</name>
<keyword evidence="2" id="KW-1185">Reference proteome</keyword>
<protein>
    <submittedName>
        <fullName evidence="1">Uncharacterized protein</fullName>
    </submittedName>
</protein>
<gene>
    <name evidence="1" type="ORF">CCHOA_02200</name>
</gene>
<sequence length="81" mass="8796">MQQPPHHTAVLCGCKQTTPTAARTWKQRAAMGENEVLYRQLGGLAVVLAGHNILRPVSEGTFTSNVDCFAVDGHLRGRDLP</sequence>
<evidence type="ECO:0000313" key="1">
    <source>
        <dbReference type="EMBL" id="AZA12859.1"/>
    </source>
</evidence>
<dbReference type="AlphaFoldDB" id="A0A3G6J4J4"/>
<dbReference type="KEGG" id="ccho:CCHOA_02200"/>
<organism evidence="1 2">
    <name type="scientific">Corynebacterium choanae</name>
    <dbReference type="NCBI Taxonomy" id="1862358"/>
    <lineage>
        <taxon>Bacteria</taxon>
        <taxon>Bacillati</taxon>
        <taxon>Actinomycetota</taxon>
        <taxon>Actinomycetes</taxon>
        <taxon>Mycobacteriales</taxon>
        <taxon>Corynebacteriaceae</taxon>
        <taxon>Corynebacterium</taxon>
    </lineage>
</organism>